<evidence type="ECO:0000313" key="2">
    <source>
        <dbReference type="EMBL" id="OGG60482.1"/>
    </source>
</evidence>
<dbReference type="InterPro" id="IPR023799">
    <property type="entry name" value="RbfA_dom_sf"/>
</dbReference>
<protein>
    <recommendedName>
        <fullName evidence="4">Ribosome-binding factor A</fullName>
    </recommendedName>
</protein>
<dbReference type="Proteomes" id="UP000178794">
    <property type="component" value="Unassembled WGS sequence"/>
</dbReference>
<dbReference type="InterPro" id="IPR020053">
    <property type="entry name" value="Ribosome-bd_factorA_CS"/>
</dbReference>
<dbReference type="AlphaFoldDB" id="A0A1F6DHJ8"/>
<evidence type="ECO:0008006" key="4">
    <source>
        <dbReference type="Google" id="ProtNLM"/>
    </source>
</evidence>
<evidence type="ECO:0000256" key="1">
    <source>
        <dbReference type="ARBA" id="ARBA00022517"/>
    </source>
</evidence>
<dbReference type="PROSITE" id="PS01319">
    <property type="entry name" value="RBFA"/>
    <property type="match status" value="1"/>
</dbReference>
<evidence type="ECO:0000313" key="3">
    <source>
        <dbReference type="Proteomes" id="UP000178794"/>
    </source>
</evidence>
<reference evidence="2 3" key="1">
    <citation type="journal article" date="2016" name="Nat. Commun.">
        <title>Thousands of microbial genomes shed light on interconnected biogeochemical processes in an aquifer system.</title>
        <authorList>
            <person name="Anantharaman K."/>
            <person name="Brown C.T."/>
            <person name="Hug L.A."/>
            <person name="Sharon I."/>
            <person name="Castelle C.J."/>
            <person name="Probst A.J."/>
            <person name="Thomas B.C."/>
            <person name="Singh A."/>
            <person name="Wilkins M.J."/>
            <person name="Karaoz U."/>
            <person name="Brodie E.L."/>
            <person name="Williams K.H."/>
            <person name="Hubbard S.S."/>
            <person name="Banfield J.F."/>
        </authorList>
    </citation>
    <scope>NUCLEOTIDE SEQUENCE [LARGE SCALE GENOMIC DNA]</scope>
</reference>
<comment type="caution">
    <text evidence="2">The sequence shown here is derived from an EMBL/GenBank/DDBJ whole genome shotgun (WGS) entry which is preliminary data.</text>
</comment>
<dbReference type="GO" id="GO:0006364">
    <property type="term" value="P:rRNA processing"/>
    <property type="evidence" value="ECO:0007669"/>
    <property type="project" value="InterPro"/>
</dbReference>
<dbReference type="Pfam" id="PF02033">
    <property type="entry name" value="RBFA"/>
    <property type="match status" value="1"/>
</dbReference>
<gene>
    <name evidence="2" type="ORF">A3C89_01285</name>
</gene>
<sequence>MTPQKPYARQTRVTANLQPAVAEFVRLEANTDPLITITNVSIAPNYRKMTVFFTTIPENREQDALIFLKRKATDLRTHLKRTMRLKIIPHVEFEVDFHERHRQHVEEILHEDETEHA</sequence>
<organism evidence="2 3">
    <name type="scientific">Candidatus Kaiserbacteria bacterium RIFCSPHIGHO2_02_FULL_50_50</name>
    <dbReference type="NCBI Taxonomy" id="1798492"/>
    <lineage>
        <taxon>Bacteria</taxon>
        <taxon>Candidatus Kaiseribacteriota</taxon>
    </lineage>
</organism>
<dbReference type="STRING" id="1798492.A3C89_01285"/>
<dbReference type="EMBL" id="MFLF01000004">
    <property type="protein sequence ID" value="OGG60482.1"/>
    <property type="molecule type" value="Genomic_DNA"/>
</dbReference>
<name>A0A1F6DHJ8_9BACT</name>
<dbReference type="InterPro" id="IPR000238">
    <property type="entry name" value="RbfA"/>
</dbReference>
<keyword evidence="1" id="KW-0690">Ribosome biogenesis</keyword>
<dbReference type="Gene3D" id="3.30.300.20">
    <property type="match status" value="1"/>
</dbReference>
<dbReference type="InterPro" id="IPR015946">
    <property type="entry name" value="KH_dom-like_a/b"/>
</dbReference>
<dbReference type="SUPFAM" id="SSF89919">
    <property type="entry name" value="Ribosome-binding factor A, RbfA"/>
    <property type="match status" value="1"/>
</dbReference>
<accession>A0A1F6DHJ8</accession>
<proteinExistence type="predicted"/>